<evidence type="ECO:0000313" key="2">
    <source>
        <dbReference type="Proteomes" id="UP000516160"/>
    </source>
</evidence>
<organism evidence="1 2">
    <name type="scientific">Alkalicella caledoniensis</name>
    <dbReference type="NCBI Taxonomy" id="2731377"/>
    <lineage>
        <taxon>Bacteria</taxon>
        <taxon>Bacillati</taxon>
        <taxon>Bacillota</taxon>
        <taxon>Clostridia</taxon>
        <taxon>Eubacteriales</taxon>
        <taxon>Proteinivoracaceae</taxon>
        <taxon>Alkalicella</taxon>
    </lineage>
</organism>
<dbReference type="RefSeq" id="WP_213165752.1">
    <property type="nucleotide sequence ID" value="NZ_CP058559.1"/>
</dbReference>
<protein>
    <submittedName>
        <fullName evidence="1">Uncharacterized protein</fullName>
    </submittedName>
</protein>
<accession>A0A7G9W9M8</accession>
<dbReference type="Proteomes" id="UP000516160">
    <property type="component" value="Chromosome"/>
</dbReference>
<reference evidence="1 2" key="1">
    <citation type="submission" date="2020-07" db="EMBL/GenBank/DDBJ databases">
        <title>Alkalicella. sp. LB2 genome.</title>
        <authorList>
            <person name="Postec A."/>
            <person name="Quemeneur M."/>
        </authorList>
    </citation>
    <scope>NUCLEOTIDE SEQUENCE [LARGE SCALE GENOMIC DNA]</scope>
    <source>
        <strain evidence="1 2">LB2</strain>
    </source>
</reference>
<dbReference type="KEGG" id="acae:HYG86_11750"/>
<dbReference type="AlphaFoldDB" id="A0A7G9W9M8"/>
<evidence type="ECO:0000313" key="1">
    <source>
        <dbReference type="EMBL" id="QNO15390.1"/>
    </source>
</evidence>
<dbReference type="EMBL" id="CP058559">
    <property type="protein sequence ID" value="QNO15390.1"/>
    <property type="molecule type" value="Genomic_DNA"/>
</dbReference>
<gene>
    <name evidence="1" type="ORF">HYG86_11750</name>
</gene>
<sequence>MKKMYNQMKTLVILSDTRNATSSCLKAKISWLSYYIDRRIISIKTLYTR</sequence>
<name>A0A7G9W9M8_ALKCA</name>
<proteinExistence type="predicted"/>
<keyword evidence="2" id="KW-1185">Reference proteome</keyword>